<dbReference type="InterPro" id="IPR006015">
    <property type="entry name" value="Universal_stress_UspA"/>
</dbReference>
<sequence>MKTILVPTDLSPMTSYALDVAVGLARTYRAEIILLHTVLYQLIPQPAIDYTPELSLMVTENYGEARKEAEEALEKLAANPKYADVTIKTKLGSSLDGLIRNITEQPADLIVLASKGATGLTEWLEGSNAELIVRHANCPVLVVKHPIEHFQPQNIVCAIDVDDKLKQRHPYPFQLTDQGLRQFVYVLTPTDGRQPEGIREWMDEYALSKGIDHFKFQIWPYRSIPEGILDYATDVKADLIVLYTHGYTGIRHWIQGSVAEDVLNHADIPVLIMRA</sequence>
<dbReference type="AlphaFoldDB" id="A0A368JGS3"/>
<keyword evidence="4" id="KW-1185">Reference proteome</keyword>
<dbReference type="PANTHER" id="PTHR46268:SF22">
    <property type="entry name" value="SENSOR PROTEIN KDPD-RELATED"/>
    <property type="match status" value="1"/>
</dbReference>
<protein>
    <submittedName>
        <fullName evidence="3">Universal stress protein</fullName>
    </submittedName>
</protein>
<feature type="domain" description="UspA" evidence="2">
    <location>
        <begin position="1"/>
        <end position="144"/>
    </location>
</feature>
<organism evidence="3 4">
    <name type="scientific">Larkinella punicea</name>
    <dbReference type="NCBI Taxonomy" id="2315727"/>
    <lineage>
        <taxon>Bacteria</taxon>
        <taxon>Pseudomonadati</taxon>
        <taxon>Bacteroidota</taxon>
        <taxon>Cytophagia</taxon>
        <taxon>Cytophagales</taxon>
        <taxon>Spirosomataceae</taxon>
        <taxon>Larkinella</taxon>
    </lineage>
</organism>
<feature type="domain" description="UspA" evidence="2">
    <location>
        <begin position="223"/>
        <end position="274"/>
    </location>
</feature>
<dbReference type="Proteomes" id="UP000253383">
    <property type="component" value="Unassembled WGS sequence"/>
</dbReference>
<dbReference type="OrthoDB" id="1522603at2"/>
<evidence type="ECO:0000256" key="1">
    <source>
        <dbReference type="ARBA" id="ARBA00008791"/>
    </source>
</evidence>
<comment type="similarity">
    <text evidence="1">Belongs to the universal stress protein A family.</text>
</comment>
<dbReference type="PANTHER" id="PTHR46268">
    <property type="entry name" value="STRESS RESPONSE PROTEIN NHAX"/>
    <property type="match status" value="1"/>
</dbReference>
<dbReference type="InterPro" id="IPR014729">
    <property type="entry name" value="Rossmann-like_a/b/a_fold"/>
</dbReference>
<dbReference type="CDD" id="cd00293">
    <property type="entry name" value="USP-like"/>
    <property type="match status" value="2"/>
</dbReference>
<dbReference type="InterPro" id="IPR006016">
    <property type="entry name" value="UspA"/>
</dbReference>
<accession>A0A368JGS3</accession>
<name>A0A368JGS3_9BACT</name>
<gene>
    <name evidence="3" type="ORF">DUE52_24830</name>
</gene>
<comment type="caution">
    <text evidence="3">The sequence shown here is derived from an EMBL/GenBank/DDBJ whole genome shotgun (WGS) entry which is preliminary data.</text>
</comment>
<dbReference type="SUPFAM" id="SSF52402">
    <property type="entry name" value="Adenine nucleotide alpha hydrolases-like"/>
    <property type="match status" value="2"/>
</dbReference>
<dbReference type="PRINTS" id="PR01438">
    <property type="entry name" value="UNVRSLSTRESS"/>
</dbReference>
<dbReference type="RefSeq" id="WP_114408862.1">
    <property type="nucleotide sequence ID" value="NZ_QOWE01000024.1"/>
</dbReference>
<evidence type="ECO:0000313" key="4">
    <source>
        <dbReference type="Proteomes" id="UP000253383"/>
    </source>
</evidence>
<evidence type="ECO:0000313" key="3">
    <source>
        <dbReference type="EMBL" id="RCR66868.1"/>
    </source>
</evidence>
<dbReference type="Pfam" id="PF00582">
    <property type="entry name" value="Usp"/>
    <property type="match status" value="2"/>
</dbReference>
<evidence type="ECO:0000259" key="2">
    <source>
        <dbReference type="Pfam" id="PF00582"/>
    </source>
</evidence>
<proteinExistence type="inferred from homology"/>
<dbReference type="Gene3D" id="3.40.50.620">
    <property type="entry name" value="HUPs"/>
    <property type="match status" value="2"/>
</dbReference>
<reference evidence="3 4" key="1">
    <citation type="submission" date="2018-07" db="EMBL/GenBank/DDBJ databases">
        <title>Genome analysis of Larkinella rosea.</title>
        <authorList>
            <person name="Zhou Z."/>
            <person name="Wang G."/>
        </authorList>
    </citation>
    <scope>NUCLEOTIDE SEQUENCE [LARGE SCALE GENOMIC DNA]</scope>
    <source>
        <strain evidence="4">zzj9</strain>
    </source>
</reference>
<dbReference type="EMBL" id="QOWE01000024">
    <property type="protein sequence ID" value="RCR66868.1"/>
    <property type="molecule type" value="Genomic_DNA"/>
</dbReference>